<protein>
    <recommendedName>
        <fullName evidence="9">C2H2-type domain-containing protein</fullName>
    </recommendedName>
</protein>
<organism evidence="10 11">
    <name type="scientific">Ilyodon furcidens</name>
    <name type="common">goldbreast splitfin</name>
    <dbReference type="NCBI Taxonomy" id="33524"/>
    <lineage>
        <taxon>Eukaryota</taxon>
        <taxon>Metazoa</taxon>
        <taxon>Chordata</taxon>
        <taxon>Craniata</taxon>
        <taxon>Vertebrata</taxon>
        <taxon>Euteleostomi</taxon>
        <taxon>Actinopterygii</taxon>
        <taxon>Neopterygii</taxon>
        <taxon>Teleostei</taxon>
        <taxon>Neoteleostei</taxon>
        <taxon>Acanthomorphata</taxon>
        <taxon>Ovalentaria</taxon>
        <taxon>Atherinomorphae</taxon>
        <taxon>Cyprinodontiformes</taxon>
        <taxon>Goodeidae</taxon>
        <taxon>Ilyodon</taxon>
    </lineage>
</organism>
<feature type="compositionally biased region" description="Basic and acidic residues" evidence="8">
    <location>
        <begin position="440"/>
        <end position="465"/>
    </location>
</feature>
<keyword evidence="4 7" id="KW-0863">Zinc-finger</keyword>
<feature type="domain" description="C2H2-type" evidence="9">
    <location>
        <begin position="692"/>
        <end position="719"/>
    </location>
</feature>
<keyword evidence="3" id="KW-0677">Repeat</keyword>
<dbReference type="Pfam" id="PF13912">
    <property type="entry name" value="zf-C2H2_6"/>
    <property type="match status" value="1"/>
</dbReference>
<evidence type="ECO:0000256" key="6">
    <source>
        <dbReference type="ARBA" id="ARBA00023242"/>
    </source>
</evidence>
<feature type="domain" description="C2H2-type" evidence="9">
    <location>
        <begin position="909"/>
        <end position="936"/>
    </location>
</feature>
<evidence type="ECO:0000256" key="7">
    <source>
        <dbReference type="PROSITE-ProRule" id="PRU00042"/>
    </source>
</evidence>
<keyword evidence="6" id="KW-0539">Nucleus</keyword>
<feature type="domain" description="C2H2-type" evidence="9">
    <location>
        <begin position="937"/>
        <end position="964"/>
    </location>
</feature>
<feature type="domain" description="C2H2-type" evidence="9">
    <location>
        <begin position="394"/>
        <end position="421"/>
    </location>
</feature>
<feature type="region of interest" description="Disordered" evidence="8">
    <location>
        <begin position="440"/>
        <end position="472"/>
    </location>
</feature>
<dbReference type="PROSITE" id="PS50157">
    <property type="entry name" value="ZINC_FINGER_C2H2_2"/>
    <property type="match status" value="18"/>
</dbReference>
<evidence type="ECO:0000313" key="11">
    <source>
        <dbReference type="Proteomes" id="UP001482620"/>
    </source>
</evidence>
<feature type="domain" description="C2H2-type" evidence="9">
    <location>
        <begin position="965"/>
        <end position="988"/>
    </location>
</feature>
<evidence type="ECO:0000313" key="10">
    <source>
        <dbReference type="EMBL" id="MEQ2247519.1"/>
    </source>
</evidence>
<evidence type="ECO:0000256" key="4">
    <source>
        <dbReference type="ARBA" id="ARBA00022771"/>
    </source>
</evidence>
<feature type="domain" description="C2H2-type" evidence="9">
    <location>
        <begin position="1049"/>
        <end position="1076"/>
    </location>
</feature>
<feature type="domain" description="C2H2-type" evidence="9">
    <location>
        <begin position="584"/>
        <end position="611"/>
    </location>
</feature>
<evidence type="ECO:0000256" key="1">
    <source>
        <dbReference type="ARBA" id="ARBA00004123"/>
    </source>
</evidence>
<feature type="domain" description="C2H2-type" evidence="9">
    <location>
        <begin position="852"/>
        <end position="880"/>
    </location>
</feature>
<keyword evidence="11" id="KW-1185">Reference proteome</keyword>
<feature type="domain" description="C2H2-type" evidence="9">
    <location>
        <begin position="1021"/>
        <end position="1048"/>
    </location>
</feature>
<feature type="region of interest" description="Disordered" evidence="8">
    <location>
        <begin position="319"/>
        <end position="362"/>
    </location>
</feature>
<dbReference type="Proteomes" id="UP001482620">
    <property type="component" value="Unassembled WGS sequence"/>
</dbReference>
<evidence type="ECO:0000256" key="3">
    <source>
        <dbReference type="ARBA" id="ARBA00022737"/>
    </source>
</evidence>
<feature type="domain" description="C2H2-type" evidence="9">
    <location>
        <begin position="612"/>
        <end position="641"/>
    </location>
</feature>
<dbReference type="SUPFAM" id="SSF57667">
    <property type="entry name" value="beta-beta-alpha zinc fingers"/>
    <property type="match status" value="11"/>
</dbReference>
<dbReference type="SMART" id="SM00355">
    <property type="entry name" value="ZnF_C2H2"/>
    <property type="match status" value="20"/>
</dbReference>
<proteinExistence type="predicted"/>
<feature type="domain" description="C2H2-type" evidence="9">
    <location>
        <begin position="802"/>
        <end position="824"/>
    </location>
</feature>
<feature type="compositionally biased region" description="Acidic residues" evidence="8">
    <location>
        <begin position="328"/>
        <end position="337"/>
    </location>
</feature>
<dbReference type="InterPro" id="IPR036236">
    <property type="entry name" value="Znf_C2H2_sf"/>
</dbReference>
<accession>A0ABV0UQP1</accession>
<dbReference type="PROSITE" id="PS00028">
    <property type="entry name" value="ZINC_FINGER_C2H2_1"/>
    <property type="match status" value="17"/>
</dbReference>
<feature type="domain" description="C2H2-type" evidence="9">
    <location>
        <begin position="993"/>
        <end position="1020"/>
    </location>
</feature>
<evidence type="ECO:0000256" key="5">
    <source>
        <dbReference type="ARBA" id="ARBA00022833"/>
    </source>
</evidence>
<dbReference type="Gene3D" id="3.30.160.60">
    <property type="entry name" value="Classic Zinc Finger"/>
    <property type="match status" value="15"/>
</dbReference>
<keyword evidence="2" id="KW-0479">Metal-binding</keyword>
<keyword evidence="5" id="KW-0862">Zinc</keyword>
<feature type="compositionally biased region" description="Polar residues" evidence="8">
    <location>
        <begin position="560"/>
        <end position="569"/>
    </location>
</feature>
<reference evidence="10 11" key="1">
    <citation type="submission" date="2021-06" db="EMBL/GenBank/DDBJ databases">
        <authorList>
            <person name="Palmer J.M."/>
        </authorList>
    </citation>
    <scope>NUCLEOTIDE SEQUENCE [LARGE SCALE GENOMIC DNA]</scope>
    <source>
        <strain evidence="11">if_2019</strain>
        <tissue evidence="10">Muscle</tissue>
    </source>
</reference>
<name>A0ABV0UQP1_9TELE</name>
<gene>
    <name evidence="10" type="ORF">ILYODFUR_010142</name>
</gene>
<comment type="caution">
    <text evidence="10">The sequence shown here is derived from an EMBL/GenBank/DDBJ whole genome shotgun (WGS) entry which is preliminary data.</text>
</comment>
<feature type="domain" description="C2H2-type" evidence="9">
    <location>
        <begin position="1077"/>
        <end position="1104"/>
    </location>
</feature>
<feature type="domain" description="C2H2-type" evidence="9">
    <location>
        <begin position="881"/>
        <end position="908"/>
    </location>
</feature>
<comment type="subcellular location">
    <subcellularLocation>
        <location evidence="1">Nucleus</location>
    </subcellularLocation>
</comment>
<feature type="compositionally biased region" description="Low complexity" evidence="8">
    <location>
        <begin position="542"/>
        <end position="552"/>
    </location>
</feature>
<feature type="region of interest" description="Disordered" evidence="8">
    <location>
        <begin position="542"/>
        <end position="569"/>
    </location>
</feature>
<dbReference type="PANTHER" id="PTHR24376">
    <property type="entry name" value="ZINC FINGER PROTEIN"/>
    <property type="match status" value="1"/>
</dbReference>
<evidence type="ECO:0000259" key="9">
    <source>
        <dbReference type="PROSITE" id="PS50157"/>
    </source>
</evidence>
<feature type="domain" description="C2H2-type" evidence="9">
    <location>
        <begin position="424"/>
        <end position="452"/>
    </location>
</feature>
<sequence>MEVLDHIENDPPLQFPSLRLFIPPLRLVCGAMWHAVQSRNIRDYGMVEEFISTVTDIVPELLNPELKVQLLLGLRARVLLELCRPEQITDTESVEMHLKQIRTLISTWAAQPCFADVSFSDINFVDQVELILKDPEKKKKFFQDVFPTDFGPDFDNTLEMLMLDFVSRLEKLLPVPDIQQVVELEYHHPIILSVLTHSVTCIQVQMKKGSICIHLTAFQTASMLSAVPSALEESNHSVPDPQHLTAVLRYHATLGCLDLSNETQTTPSSTRTSILLSLSLPQLEELVICSDPIQTQPLPELLPDYLTVKVEEETVTLVDDIQHSSPVEPDDPGESVVEETVQKAPQGDSGDAVQSPNIPPPQQTKWLRLRRRVFKEKQDPVKPKRVQKKCSNSKTCPVCNKTFPRAAGMRRHLEIHKTKRDYNHKCSKCDKRFRDQYDLKRHTMRVHEKGEMSDGSKGRKSKDSSTPETPTNKTCPHCGKYFAWQSDLKRHTETHSGERPHQCSLCEKKFKNPYALRSHERSCQTREDKRAKKKEKVCLNPEAAAEVSAEPPDCTEKDSQSNPPLNTDPTPYMLLSTEVSVKHKVCPICSMTIKNNRDIKKHLRSHSEERPYVCLTCEKGFKYKDTIKKHQTLKGHEGIREVQCKKLERLLSEVDAQCTGDAAGLEEINLEASVDAPKQSLLVLNMSKEGLKVCPVCSKTFDMIKTLNKHLQSHRVDRPYYCVHCKRRYKDLYGLKRHQIYAVCYNKPPRYSLKKGSSQSETTSTDLQQIFVWCSNCSQHFESLSALKEHQESVCRAEPTVKKCNECGKEFKSITMLKVHKKIHNPLYCKDCKKILADEPAFERHKLLHRPMQCTMCEETFIISRRLREHYEKHHNFTGPFPCTQCDKTFVQLSYLIIHQRIHRGEFPFVCDKCPEKFRTSSLLTVHRRKHSGEKPFLCWQCGKSYRAASDLSMHMGTHSEERPWNCTQCDMAYRTKAQLKNHVEQVHLCIRFTCATCGRQFMKEMSLKRHELTHTGERPFPCAECSKSFLTGNELLRHSRYHTGVRPYKCEVCCKAFIQSSYLKIHMRLHTGEKPYTCDICDKSFRLSRNMQKHRRTHDGKQKSFTCEICGFSFTQRTLLNEHAATHEQNIETVYTNEIELELQ</sequence>
<dbReference type="InterPro" id="IPR029400">
    <property type="entry name" value="TINF2_N"/>
</dbReference>
<feature type="domain" description="C2H2-type" evidence="9">
    <location>
        <begin position="1106"/>
        <end position="1133"/>
    </location>
</feature>
<dbReference type="Pfam" id="PF00096">
    <property type="entry name" value="zf-C2H2"/>
    <property type="match status" value="11"/>
</dbReference>
<dbReference type="CDD" id="cd11657">
    <property type="entry name" value="TIN2_N"/>
    <property type="match status" value="1"/>
</dbReference>
<dbReference type="Pfam" id="PF14973">
    <property type="entry name" value="TINF2_N"/>
    <property type="match status" value="1"/>
</dbReference>
<feature type="domain" description="C2H2-type" evidence="9">
    <location>
        <begin position="473"/>
        <end position="500"/>
    </location>
</feature>
<dbReference type="PANTHER" id="PTHR24376:SF250">
    <property type="entry name" value="ZINC FINGER PROTEIN 770"/>
    <property type="match status" value="1"/>
</dbReference>
<evidence type="ECO:0000256" key="8">
    <source>
        <dbReference type="SAM" id="MobiDB-lite"/>
    </source>
</evidence>
<feature type="domain" description="C2H2-type" evidence="9">
    <location>
        <begin position="501"/>
        <end position="529"/>
    </location>
</feature>
<dbReference type="EMBL" id="JAHRIQ010081825">
    <property type="protein sequence ID" value="MEQ2247519.1"/>
    <property type="molecule type" value="Genomic_DNA"/>
</dbReference>
<evidence type="ECO:0000256" key="2">
    <source>
        <dbReference type="ARBA" id="ARBA00022723"/>
    </source>
</evidence>
<dbReference type="InterPro" id="IPR013087">
    <property type="entry name" value="Znf_C2H2_type"/>
</dbReference>